<dbReference type="GO" id="GO:0003700">
    <property type="term" value="F:DNA-binding transcription factor activity"/>
    <property type="evidence" value="ECO:0007669"/>
    <property type="project" value="InterPro"/>
</dbReference>
<dbReference type="PANTHER" id="PTHR30419">
    <property type="entry name" value="HTH-TYPE TRANSCRIPTIONAL REGULATOR YBHD"/>
    <property type="match status" value="1"/>
</dbReference>
<gene>
    <name evidence="6" type="ORF">KL86DPRO_11345</name>
</gene>
<reference evidence="6" key="1">
    <citation type="submission" date="2016-04" db="EMBL/GenBank/DDBJ databases">
        <authorList>
            <person name="Evans L.H."/>
            <person name="Alamgir A."/>
            <person name="Owens N."/>
            <person name="Weber N.D."/>
            <person name="Virtaneva K."/>
            <person name="Barbian K."/>
            <person name="Babar A."/>
            <person name="Rosenke K."/>
        </authorList>
    </citation>
    <scope>NUCLEOTIDE SEQUENCE</scope>
    <source>
        <strain evidence="6">86</strain>
    </source>
</reference>
<accession>A0A212JFJ0</accession>
<dbReference type="InterPro" id="IPR050950">
    <property type="entry name" value="HTH-type_LysR_regulators"/>
</dbReference>
<feature type="domain" description="HTH lysR-type" evidence="5">
    <location>
        <begin position="11"/>
        <end position="68"/>
    </location>
</feature>
<dbReference type="CDD" id="cd05466">
    <property type="entry name" value="PBP2_LTTR_substrate"/>
    <property type="match status" value="1"/>
</dbReference>
<evidence type="ECO:0000259" key="5">
    <source>
        <dbReference type="PROSITE" id="PS50931"/>
    </source>
</evidence>
<dbReference type="Gene3D" id="1.10.10.10">
    <property type="entry name" value="Winged helix-like DNA-binding domain superfamily/Winged helix DNA-binding domain"/>
    <property type="match status" value="1"/>
</dbReference>
<dbReference type="AlphaFoldDB" id="A0A212JFJ0"/>
<dbReference type="SUPFAM" id="SSF53850">
    <property type="entry name" value="Periplasmic binding protein-like II"/>
    <property type="match status" value="1"/>
</dbReference>
<evidence type="ECO:0000256" key="4">
    <source>
        <dbReference type="ARBA" id="ARBA00023163"/>
    </source>
</evidence>
<keyword evidence="4" id="KW-0804">Transcription</keyword>
<dbReference type="SUPFAM" id="SSF46785">
    <property type="entry name" value="Winged helix' DNA-binding domain"/>
    <property type="match status" value="1"/>
</dbReference>
<proteinExistence type="inferred from homology"/>
<dbReference type="GO" id="GO:0003677">
    <property type="term" value="F:DNA binding"/>
    <property type="evidence" value="ECO:0007669"/>
    <property type="project" value="UniProtKB-KW"/>
</dbReference>
<name>A0A212JFJ0_9DELT</name>
<keyword evidence="2" id="KW-0805">Transcription regulation</keyword>
<dbReference type="Pfam" id="PF00126">
    <property type="entry name" value="HTH_1"/>
    <property type="match status" value="1"/>
</dbReference>
<keyword evidence="3" id="KW-0238">DNA-binding</keyword>
<protein>
    <submittedName>
        <fullName evidence="6">Transcriptional regulator, LysR family</fullName>
    </submittedName>
</protein>
<evidence type="ECO:0000256" key="1">
    <source>
        <dbReference type="ARBA" id="ARBA00009437"/>
    </source>
</evidence>
<evidence type="ECO:0000313" key="6">
    <source>
        <dbReference type="EMBL" id="SBV98181.1"/>
    </source>
</evidence>
<dbReference type="Gene3D" id="3.40.190.290">
    <property type="match status" value="1"/>
</dbReference>
<dbReference type="InterPro" id="IPR036388">
    <property type="entry name" value="WH-like_DNA-bd_sf"/>
</dbReference>
<organism evidence="6">
    <name type="scientific">uncultured delta proteobacterium</name>
    <dbReference type="NCBI Taxonomy" id="34034"/>
    <lineage>
        <taxon>Bacteria</taxon>
        <taxon>Deltaproteobacteria</taxon>
        <taxon>environmental samples</taxon>
    </lineage>
</organism>
<dbReference type="InterPro" id="IPR036390">
    <property type="entry name" value="WH_DNA-bd_sf"/>
</dbReference>
<dbReference type="PRINTS" id="PR00039">
    <property type="entry name" value="HTHLYSR"/>
</dbReference>
<dbReference type="EMBL" id="FLUQ01000001">
    <property type="protein sequence ID" value="SBV98181.1"/>
    <property type="molecule type" value="Genomic_DNA"/>
</dbReference>
<dbReference type="GO" id="GO:0005829">
    <property type="term" value="C:cytosol"/>
    <property type="evidence" value="ECO:0007669"/>
    <property type="project" value="TreeGrafter"/>
</dbReference>
<dbReference type="InterPro" id="IPR000847">
    <property type="entry name" value="LysR_HTH_N"/>
</dbReference>
<sequence>MPRRKALPDKLDLSLLHMFRVIVEEKSISRAAIRLNLTQSAVSHGLKRLEEQMGVLLIERGNRPFNLTEQGVLLQETANRVYGEVLRLDNALSRNEQSLAGTLYLLVVSRIVSETFDEFLAAFRQRYPRIKITVEMLPSSEILKRINQNVGALGLCLCRHEMKNIRRVLLIPERYSLYCGKHHRLFKQKNIKMQDLLSQDFVAFFSEQWGDALSPLAVFRDEKQFTGEVVAFTNNLDEMKRLLYAGYGIGCLADNAVAEDVRAGRLRQLPSGAGIADIPIYLAWNTLRKLKPVEEVFIEGLYEAFAVDAAPHHAPDGQD</sequence>
<evidence type="ECO:0000256" key="3">
    <source>
        <dbReference type="ARBA" id="ARBA00023125"/>
    </source>
</evidence>
<comment type="similarity">
    <text evidence="1">Belongs to the LysR transcriptional regulatory family.</text>
</comment>
<evidence type="ECO:0000256" key="2">
    <source>
        <dbReference type="ARBA" id="ARBA00023015"/>
    </source>
</evidence>
<dbReference type="Pfam" id="PF03466">
    <property type="entry name" value="LysR_substrate"/>
    <property type="match status" value="1"/>
</dbReference>
<dbReference type="InterPro" id="IPR005119">
    <property type="entry name" value="LysR_subst-bd"/>
</dbReference>
<dbReference type="PROSITE" id="PS50931">
    <property type="entry name" value="HTH_LYSR"/>
    <property type="match status" value="1"/>
</dbReference>